<feature type="transmembrane region" description="Helical" evidence="4">
    <location>
        <begin position="881"/>
        <end position="901"/>
    </location>
</feature>
<comment type="caution">
    <text evidence="6">The sequence shown here is derived from an EMBL/GenBank/DDBJ whole genome shotgun (WGS) entry which is preliminary data.</text>
</comment>
<feature type="transmembrane region" description="Helical" evidence="4">
    <location>
        <begin position="955"/>
        <end position="977"/>
    </location>
</feature>
<feature type="region of interest" description="Disordered" evidence="3">
    <location>
        <begin position="202"/>
        <end position="322"/>
    </location>
</feature>
<feature type="compositionally biased region" description="Low complexity" evidence="3">
    <location>
        <begin position="1"/>
        <end position="12"/>
    </location>
</feature>
<evidence type="ECO:0000313" key="6">
    <source>
        <dbReference type="EMBL" id="KAF5265414.1"/>
    </source>
</evidence>
<feature type="transmembrane region" description="Helical" evidence="4">
    <location>
        <begin position="838"/>
        <end position="861"/>
    </location>
</feature>
<dbReference type="Gene3D" id="1.20.1530.20">
    <property type="match status" value="1"/>
</dbReference>
<feature type="transmembrane region" description="Helical" evidence="4">
    <location>
        <begin position="681"/>
        <end position="704"/>
    </location>
</feature>
<evidence type="ECO:0000259" key="5">
    <source>
        <dbReference type="Pfam" id="PF10256"/>
    </source>
</evidence>
<dbReference type="InterPro" id="IPR038770">
    <property type="entry name" value="Na+/solute_symporter_sf"/>
</dbReference>
<feature type="region of interest" description="Disordered" evidence="3">
    <location>
        <begin position="624"/>
        <end position="644"/>
    </location>
</feature>
<dbReference type="Pfam" id="PF13593">
    <property type="entry name" value="SBF_like"/>
    <property type="match status" value="1"/>
</dbReference>
<feature type="transmembrane region" description="Helical" evidence="4">
    <location>
        <begin position="922"/>
        <end position="943"/>
    </location>
</feature>
<dbReference type="PANTHER" id="PTHR18640:SF5">
    <property type="entry name" value="SODIUM_BILE ACID COTRANSPORTER 7"/>
    <property type="match status" value="1"/>
</dbReference>
<keyword evidence="4" id="KW-0812">Transmembrane</keyword>
<proteinExistence type="predicted"/>
<feature type="region of interest" description="Disordered" evidence="3">
    <location>
        <begin position="335"/>
        <end position="378"/>
    </location>
</feature>
<evidence type="ECO:0000256" key="2">
    <source>
        <dbReference type="ARBA" id="ARBA00023136"/>
    </source>
</evidence>
<feature type="compositionally biased region" description="Polar residues" evidence="3">
    <location>
        <begin position="629"/>
        <end position="638"/>
    </location>
</feature>
<keyword evidence="2 4" id="KW-0472">Membrane</keyword>
<gene>
    <name evidence="6" type="ORF">FOXYS1_3773</name>
</gene>
<dbReference type="GO" id="GO:0005886">
    <property type="term" value="C:plasma membrane"/>
    <property type="evidence" value="ECO:0007669"/>
    <property type="project" value="TreeGrafter"/>
</dbReference>
<feature type="domain" description="Golgin subfamily A member 7/ERF4" evidence="5">
    <location>
        <begin position="493"/>
        <end position="617"/>
    </location>
</feature>
<dbReference type="InterPro" id="IPR019383">
    <property type="entry name" value="Golgin_A_7/ERF4"/>
</dbReference>
<accession>A0A8H5EM41</accession>
<dbReference type="AlphaFoldDB" id="A0A8H5EM41"/>
<feature type="transmembrane region" description="Helical" evidence="4">
    <location>
        <begin position="807"/>
        <end position="826"/>
    </location>
</feature>
<feature type="transmembrane region" description="Helical" evidence="4">
    <location>
        <begin position="1036"/>
        <end position="1060"/>
    </location>
</feature>
<organism evidence="6 7">
    <name type="scientific">Fusarium oxysporum</name>
    <name type="common">Fusarium vascular wilt</name>
    <dbReference type="NCBI Taxonomy" id="5507"/>
    <lineage>
        <taxon>Eukaryota</taxon>
        <taxon>Fungi</taxon>
        <taxon>Dikarya</taxon>
        <taxon>Ascomycota</taxon>
        <taxon>Pezizomycotina</taxon>
        <taxon>Sordariomycetes</taxon>
        <taxon>Hypocreomycetidae</taxon>
        <taxon>Hypocreales</taxon>
        <taxon>Nectriaceae</taxon>
        <taxon>Fusarium</taxon>
        <taxon>Fusarium oxysporum species complex</taxon>
    </lineage>
</organism>
<feature type="compositionally biased region" description="Low complexity" evidence="3">
    <location>
        <begin position="209"/>
        <end position="227"/>
    </location>
</feature>
<protein>
    <recommendedName>
        <fullName evidence="5">Golgin subfamily A member 7/ERF4 domain-containing protein</fullName>
    </recommendedName>
</protein>
<feature type="region of interest" description="Disordered" evidence="3">
    <location>
        <begin position="1"/>
        <end position="21"/>
    </location>
</feature>
<evidence type="ECO:0000313" key="7">
    <source>
        <dbReference type="Proteomes" id="UP000558688"/>
    </source>
</evidence>
<evidence type="ECO:0000256" key="3">
    <source>
        <dbReference type="SAM" id="MobiDB-lite"/>
    </source>
</evidence>
<dbReference type="PANTHER" id="PTHR18640">
    <property type="entry name" value="SOLUTE CARRIER FAMILY 10 MEMBER 7"/>
    <property type="match status" value="1"/>
</dbReference>
<reference evidence="6" key="1">
    <citation type="submission" date="2020-02" db="EMBL/GenBank/DDBJ databases">
        <title>Identification and distribution of gene clusters putatively required for synthesis of sphingolipid metabolism inhibitors in phylogenetically diverse species of the filamentous fungus Fusarium.</title>
        <authorList>
            <person name="Kim H.-S."/>
            <person name="Busman M."/>
            <person name="Brown D.W."/>
            <person name="Divon H."/>
            <person name="Uhlig S."/>
            <person name="Proctor R.H."/>
        </authorList>
    </citation>
    <scope>NUCLEOTIDE SEQUENCE [LARGE SCALE GENOMIC DNA]</scope>
    <source>
        <strain evidence="6">NRRL 39464</strain>
    </source>
</reference>
<dbReference type="Proteomes" id="UP000558688">
    <property type="component" value="Unassembled WGS sequence"/>
</dbReference>
<evidence type="ECO:0000256" key="4">
    <source>
        <dbReference type="SAM" id="Phobius"/>
    </source>
</evidence>
<dbReference type="EMBL" id="JAAFOW010000572">
    <property type="protein sequence ID" value="KAF5265414.1"/>
    <property type="molecule type" value="Genomic_DNA"/>
</dbReference>
<sequence length="1113" mass="122201">MLASRASSSPSSTKPPVNLSPAPFRSRHWPTVSEFPLVDVQSLYCFFSCSLSPLPVNDSSNSLARCRSTIHHYEIEADTVHDDDFTNATVFSPPFSLSAPDLSLATAATCSCRIPSFSFSAFVFRQHRLRAQAISAQPNSPGRSEQVDDGFGLNLDLDIHLTHVSVRRTSPFLASAVVQAAVPTICFQRILNFPDLFPPTPYRPPPAYPGTGSSSGQSAVAAAASNSQRQPARPFDGYQATALHPSPFRPQKAAGVANRPRRLSAVRLWNPTNSTPRPHTKPESSRKRRPSTPPPPSIPLKHPTFDTRAPPDPIGTGPSDYPLLTLSEQHQIRHSLTPRASLQVDRAGSSDRRISLPNSVRASYDEKGSRRGAVSAEEPRLSRDVFAQETVVEHPIVKIDKGKGKAVMMPETDDPMPSYGKDLERGPDIMDPRISNVSAGDGIGSALSTTNSSIMGEDVEPDAVGEWGPQHPCYPHLNPHVPVDSPEYVNTRIIRIRRDWLIKGDLAPTFSNLYPEILDPAGLSEQEFRRIIEKLNGELIPAFDPYGLRNIIDALLGLVTGWIWDDIGLTGIKSRLNSLEKWIEQWNLEMEKTIGTEDGAIPPKILPLRQTGYMTLDIQIPDPEIAPAPSTTNPNDSRTALPLEPPSAVDQKWRKSRRDWRMSIEERQKPPRGAIAWFKKVLNLILAQYLVIGFATACVFGYLFPCKLWLSLAKTSADTPFTAVAQHGGAIRSEYSILYGAVAFIFLVSGLQLSPGKLRENVTNWRLHILVHGISFAVIPAIVLVLAIVHISIAAGALRSQTPSPPILIGLLTTACLPTTIASNVVMTRASGGDEAAAIISVVIGNVAGSFLSPLLIYGLFPAGHPEAFDSWRPADPSTLGHMYADVAKQLCLSVVLPLIVGQAVRWRWEDRTVKVLNTLKLAKVSTLCLVLLVWTTFSGAFGTGALKDLSTSNVLFLVFMNVALYALFTVICFFLARPPGRFVRTVSSSWLRQVFKRMSKEQTIAVCFCGAAKTTSLGIPLASSMWARADDLTRAYIQIPVLLYTIEQVFMAQGLVYVFRYYMRRGNKEHGSEEAEQGTSQEQCSIEVQMQPDDLSRQVIDEDVEQKGQRGQ</sequence>
<dbReference type="Pfam" id="PF10256">
    <property type="entry name" value="Erf4"/>
    <property type="match status" value="1"/>
</dbReference>
<feature type="transmembrane region" description="Helical" evidence="4">
    <location>
        <begin position="767"/>
        <end position="795"/>
    </location>
</feature>
<name>A0A8H5EM41_FUSOX</name>
<keyword evidence="4" id="KW-1133">Transmembrane helix</keyword>
<dbReference type="InterPro" id="IPR016833">
    <property type="entry name" value="Put_Na-Bile_cotransptr"/>
</dbReference>
<feature type="transmembrane region" description="Helical" evidence="4">
    <location>
        <begin position="1004"/>
        <end position="1024"/>
    </location>
</feature>
<comment type="subcellular location">
    <subcellularLocation>
        <location evidence="1">Membrane</location>
    </subcellularLocation>
</comment>
<evidence type="ECO:0000256" key="1">
    <source>
        <dbReference type="ARBA" id="ARBA00004370"/>
    </source>
</evidence>